<evidence type="ECO:0000256" key="8">
    <source>
        <dbReference type="ARBA" id="ARBA00022630"/>
    </source>
</evidence>
<dbReference type="InterPro" id="IPR036188">
    <property type="entry name" value="FAD/NAD-bd_sf"/>
</dbReference>
<keyword evidence="7" id="KW-0272">Extracellular matrix</keyword>
<evidence type="ECO:0000259" key="15">
    <source>
        <dbReference type="PROSITE" id="PS00623"/>
    </source>
</evidence>
<gene>
    <name evidence="17" type="ORF">BDV40DRAFT_307537</name>
</gene>
<dbReference type="Gene3D" id="4.10.450.10">
    <property type="entry name" value="Glucose Oxidase, domain 2"/>
    <property type="match status" value="1"/>
</dbReference>
<evidence type="ECO:0000256" key="2">
    <source>
        <dbReference type="ARBA" id="ARBA00004191"/>
    </source>
</evidence>
<comment type="subunit">
    <text evidence="5">Homodimer.</text>
</comment>
<keyword evidence="10" id="KW-0560">Oxidoreductase</keyword>
<dbReference type="GO" id="GO:0050660">
    <property type="term" value="F:flavin adenine dinucleotide binding"/>
    <property type="evidence" value="ECO:0007669"/>
    <property type="project" value="InterPro"/>
</dbReference>
<evidence type="ECO:0000256" key="5">
    <source>
        <dbReference type="ARBA" id="ARBA00011738"/>
    </source>
</evidence>
<evidence type="ECO:0000313" key="17">
    <source>
        <dbReference type="EMBL" id="KAE8158758.1"/>
    </source>
</evidence>
<dbReference type="InterPro" id="IPR012132">
    <property type="entry name" value="GMC_OxRdtase"/>
</dbReference>
<dbReference type="PROSITE" id="PS00623">
    <property type="entry name" value="GMC_OXRED_1"/>
    <property type="match status" value="1"/>
</dbReference>
<comment type="subcellular location">
    <subcellularLocation>
        <location evidence="2">Secreted</location>
        <location evidence="2">Cell wall</location>
    </subcellularLocation>
    <subcellularLocation>
        <location evidence="3">Secreted</location>
        <location evidence="3">Extracellular space</location>
        <location evidence="3">Extracellular matrix</location>
    </subcellularLocation>
</comment>
<evidence type="ECO:0000256" key="7">
    <source>
        <dbReference type="ARBA" id="ARBA00022530"/>
    </source>
</evidence>
<evidence type="ECO:0000256" key="14">
    <source>
        <dbReference type="RuleBase" id="RU003968"/>
    </source>
</evidence>
<protein>
    <recommendedName>
        <fullName evidence="12">glucose oxidase</fullName>
        <ecNumber evidence="12">1.1.3.4</ecNumber>
    </recommendedName>
</protein>
<keyword evidence="7" id="KW-0964">Secreted</keyword>
<evidence type="ECO:0000256" key="11">
    <source>
        <dbReference type="ARBA" id="ARBA00049435"/>
    </source>
</evidence>
<evidence type="ECO:0000256" key="6">
    <source>
        <dbReference type="ARBA" id="ARBA00022512"/>
    </source>
</evidence>
<feature type="binding site" evidence="13">
    <location>
        <position position="226"/>
    </location>
    <ligand>
        <name>FAD</name>
        <dbReference type="ChEBI" id="CHEBI:57692"/>
    </ligand>
</feature>
<dbReference type="PIRSF" id="PIRSF000137">
    <property type="entry name" value="Alcohol_oxidase"/>
    <property type="match status" value="1"/>
</dbReference>
<dbReference type="SUPFAM" id="SSF51905">
    <property type="entry name" value="FAD/NAD(P)-binding domain"/>
    <property type="match status" value="1"/>
</dbReference>
<comment type="catalytic activity">
    <reaction evidence="11">
        <text>beta-D-glucose + O2 = D-glucono-1,5-lactone + H2O2</text>
        <dbReference type="Rhea" id="RHEA:11428"/>
        <dbReference type="ChEBI" id="CHEBI:15379"/>
        <dbReference type="ChEBI" id="CHEBI:15903"/>
        <dbReference type="ChEBI" id="CHEBI:16217"/>
        <dbReference type="ChEBI" id="CHEBI:16240"/>
        <dbReference type="EC" id="1.1.3.4"/>
    </reaction>
    <physiologicalReaction direction="left-to-right" evidence="11">
        <dbReference type="Rhea" id="RHEA:11429"/>
    </physiologicalReaction>
</comment>
<dbReference type="EMBL" id="ML738688">
    <property type="protein sequence ID" value="KAE8158758.1"/>
    <property type="molecule type" value="Genomic_DNA"/>
</dbReference>
<dbReference type="GO" id="GO:0046562">
    <property type="term" value="F:beta-D-glucose oxidase activity"/>
    <property type="evidence" value="ECO:0007669"/>
    <property type="project" value="UniProtKB-EC"/>
</dbReference>
<feature type="domain" description="Glucose-methanol-choline oxidoreductase N-terminal" evidence="15">
    <location>
        <begin position="98"/>
        <end position="121"/>
    </location>
</feature>
<comment type="cofactor">
    <cofactor evidence="1 13">
        <name>FAD</name>
        <dbReference type="ChEBI" id="CHEBI:57692"/>
    </cofactor>
</comment>
<dbReference type="AlphaFoldDB" id="A0A5N6UJG7"/>
<keyword evidence="6" id="KW-0134">Cell wall</keyword>
<dbReference type="InterPro" id="IPR000172">
    <property type="entry name" value="GMC_OxRdtase_N"/>
</dbReference>
<dbReference type="Gene3D" id="3.50.50.60">
    <property type="entry name" value="FAD/NAD(P)-binding domain"/>
    <property type="match status" value="2"/>
</dbReference>
<dbReference type="InterPro" id="IPR027424">
    <property type="entry name" value="Glucose_Oxidase_domain_2"/>
</dbReference>
<evidence type="ECO:0000256" key="13">
    <source>
        <dbReference type="PIRSR" id="PIRSR000137-2"/>
    </source>
</evidence>
<dbReference type="Proteomes" id="UP000326950">
    <property type="component" value="Unassembled WGS sequence"/>
</dbReference>
<keyword evidence="9 13" id="KW-0274">FAD</keyword>
<evidence type="ECO:0000256" key="12">
    <source>
        <dbReference type="ARBA" id="ARBA00049722"/>
    </source>
</evidence>
<dbReference type="EC" id="1.1.3.4" evidence="12"/>
<evidence type="ECO:0000259" key="16">
    <source>
        <dbReference type="PROSITE" id="PS00624"/>
    </source>
</evidence>
<dbReference type="PANTHER" id="PTHR11552:SF201">
    <property type="entry name" value="GLUCOSE-METHANOL-CHOLINE OXIDOREDUCTASE N-TERMINAL DOMAIN-CONTAINING PROTEIN"/>
    <property type="match status" value="1"/>
</dbReference>
<dbReference type="Gene3D" id="3.30.560.10">
    <property type="entry name" value="Glucose Oxidase, domain 3"/>
    <property type="match status" value="2"/>
</dbReference>
<dbReference type="PANTHER" id="PTHR11552">
    <property type="entry name" value="GLUCOSE-METHANOL-CHOLINE GMC OXIDOREDUCTASE"/>
    <property type="match status" value="1"/>
</dbReference>
<proteinExistence type="inferred from homology"/>
<evidence type="ECO:0000256" key="4">
    <source>
        <dbReference type="ARBA" id="ARBA00010790"/>
    </source>
</evidence>
<sequence>MAVNTLYGPETLSQFLSVGFDYIIVGGGTAGLLLAARLTENPNIQVGVIEAGTSKKNDPNVDDPARLARTLYNPEYDWLYQSTPQAGTNSKIHHVACGKLLGGSSGINHMAYCRPAAEDIDLWEKLGNKGQALCPSLPQSHGHRGPISASYPRGRARFEDKIIHAFDKTSNIPRPQDPWSERPLGLYDHLSTISRDNGATRSYAASAFLYPYFERENLKVLTEATVCKVLLDKHSSKAQGAEFFCSGMMHRIFATTEIILSAGPVQSPHLLELSGIGNSELVRGANIDCILPLSKVGENLCEHPMTSITYALDETRSSRNNLHHSKVACDDNMSDDVSLMAFLPYSGLLLEQERCSFNGVTAMIDIEVGHINQSRLVSNTSAHEHTYYSFHVTVTNTLSRGSIHVTSPDPFAAPAIDLGLLRDPIDMELLSAGLKFADKVFSSSHVSGQVVTRFTPSPDVDLGDREQACRFIRDWTTSFNHILGTCAMGRVVDERLRVKGISGLRVVDASVIPTQISGNMMATAYAVAEKGADLIKKDYGLSTTNC</sequence>
<organism evidence="17 18">
    <name type="scientific">Aspergillus tamarii</name>
    <dbReference type="NCBI Taxonomy" id="41984"/>
    <lineage>
        <taxon>Eukaryota</taxon>
        <taxon>Fungi</taxon>
        <taxon>Dikarya</taxon>
        <taxon>Ascomycota</taxon>
        <taxon>Pezizomycotina</taxon>
        <taxon>Eurotiomycetes</taxon>
        <taxon>Eurotiomycetidae</taxon>
        <taxon>Eurotiales</taxon>
        <taxon>Aspergillaceae</taxon>
        <taxon>Aspergillus</taxon>
        <taxon>Aspergillus subgen. Circumdati</taxon>
    </lineage>
</organism>
<accession>A0A5N6UJG7</accession>
<feature type="domain" description="Glucose-methanol-choline oxidoreductase N-terminal" evidence="16">
    <location>
        <begin position="263"/>
        <end position="277"/>
    </location>
</feature>
<dbReference type="OrthoDB" id="269227at2759"/>
<name>A0A5N6UJG7_ASPTM</name>
<keyword evidence="8 14" id="KW-0285">Flavoprotein</keyword>
<dbReference type="Pfam" id="PF00732">
    <property type="entry name" value="GMC_oxred_N"/>
    <property type="match status" value="1"/>
</dbReference>
<evidence type="ECO:0000256" key="10">
    <source>
        <dbReference type="ARBA" id="ARBA00023002"/>
    </source>
</evidence>
<dbReference type="Pfam" id="PF05199">
    <property type="entry name" value="GMC_oxred_C"/>
    <property type="match status" value="1"/>
</dbReference>
<dbReference type="PROSITE" id="PS00624">
    <property type="entry name" value="GMC_OXRED_2"/>
    <property type="match status" value="1"/>
</dbReference>
<evidence type="ECO:0000313" key="18">
    <source>
        <dbReference type="Proteomes" id="UP000326950"/>
    </source>
</evidence>
<comment type="similarity">
    <text evidence="4 14">Belongs to the GMC oxidoreductase family.</text>
</comment>
<reference evidence="17 18" key="1">
    <citation type="submission" date="2019-04" db="EMBL/GenBank/DDBJ databases">
        <title>Friends and foes A comparative genomics study of 23 Aspergillus species from section Flavi.</title>
        <authorList>
            <consortium name="DOE Joint Genome Institute"/>
            <person name="Kjaerbolling I."/>
            <person name="Vesth T."/>
            <person name="Frisvad J.C."/>
            <person name="Nybo J.L."/>
            <person name="Theobald S."/>
            <person name="Kildgaard S."/>
            <person name="Isbrandt T."/>
            <person name="Kuo A."/>
            <person name="Sato A."/>
            <person name="Lyhne E.K."/>
            <person name="Kogle M.E."/>
            <person name="Wiebenga A."/>
            <person name="Kun R.S."/>
            <person name="Lubbers R.J."/>
            <person name="Makela M.R."/>
            <person name="Barry K."/>
            <person name="Chovatia M."/>
            <person name="Clum A."/>
            <person name="Daum C."/>
            <person name="Haridas S."/>
            <person name="He G."/>
            <person name="LaButti K."/>
            <person name="Lipzen A."/>
            <person name="Mondo S."/>
            <person name="Riley R."/>
            <person name="Salamov A."/>
            <person name="Simmons B.A."/>
            <person name="Magnuson J.K."/>
            <person name="Henrissat B."/>
            <person name="Mortensen U.H."/>
            <person name="Larsen T.O."/>
            <person name="Devries R.P."/>
            <person name="Grigoriev I.V."/>
            <person name="Machida M."/>
            <person name="Baker S.E."/>
            <person name="Andersen M.R."/>
        </authorList>
    </citation>
    <scope>NUCLEOTIDE SEQUENCE [LARGE SCALE GENOMIC DNA]</scope>
    <source>
        <strain evidence="17 18">CBS 117626</strain>
    </source>
</reference>
<keyword evidence="18" id="KW-1185">Reference proteome</keyword>
<evidence type="ECO:0000256" key="9">
    <source>
        <dbReference type="ARBA" id="ARBA00022827"/>
    </source>
</evidence>
<dbReference type="InterPro" id="IPR007867">
    <property type="entry name" value="GMC_OxRtase_C"/>
</dbReference>
<evidence type="ECO:0000256" key="3">
    <source>
        <dbReference type="ARBA" id="ARBA00004498"/>
    </source>
</evidence>
<dbReference type="SUPFAM" id="SSF54373">
    <property type="entry name" value="FAD-linked reductases, C-terminal domain"/>
    <property type="match status" value="1"/>
</dbReference>
<evidence type="ECO:0000256" key="1">
    <source>
        <dbReference type="ARBA" id="ARBA00001974"/>
    </source>
</evidence>